<name>A0AAW1U818_9CUCU</name>
<keyword evidence="2" id="KW-1185">Reference proteome</keyword>
<reference evidence="1 2" key="1">
    <citation type="submission" date="2023-03" db="EMBL/GenBank/DDBJ databases">
        <title>Genome insight into feeding habits of ladybird beetles.</title>
        <authorList>
            <person name="Li H.-S."/>
            <person name="Huang Y.-H."/>
            <person name="Pang H."/>
        </authorList>
    </citation>
    <scope>NUCLEOTIDE SEQUENCE [LARGE SCALE GENOMIC DNA]</scope>
    <source>
        <strain evidence="1">SYSU_2023b</strain>
        <tissue evidence="1">Whole body</tissue>
    </source>
</reference>
<gene>
    <name evidence="1" type="ORF">WA026_011187</name>
</gene>
<evidence type="ECO:0008006" key="3">
    <source>
        <dbReference type="Google" id="ProtNLM"/>
    </source>
</evidence>
<dbReference type="AlphaFoldDB" id="A0AAW1U818"/>
<comment type="caution">
    <text evidence="1">The sequence shown here is derived from an EMBL/GenBank/DDBJ whole genome shotgun (WGS) entry which is preliminary data.</text>
</comment>
<dbReference type="EMBL" id="JARQZJ010000035">
    <property type="protein sequence ID" value="KAK9876076.1"/>
    <property type="molecule type" value="Genomic_DNA"/>
</dbReference>
<protein>
    <recommendedName>
        <fullName evidence="3">DUF2428 domain-containing protein</fullName>
    </recommendedName>
</protein>
<organism evidence="1 2">
    <name type="scientific">Henosepilachna vigintioctopunctata</name>
    <dbReference type="NCBI Taxonomy" id="420089"/>
    <lineage>
        <taxon>Eukaryota</taxon>
        <taxon>Metazoa</taxon>
        <taxon>Ecdysozoa</taxon>
        <taxon>Arthropoda</taxon>
        <taxon>Hexapoda</taxon>
        <taxon>Insecta</taxon>
        <taxon>Pterygota</taxon>
        <taxon>Neoptera</taxon>
        <taxon>Endopterygota</taxon>
        <taxon>Coleoptera</taxon>
        <taxon>Polyphaga</taxon>
        <taxon>Cucujiformia</taxon>
        <taxon>Coccinelloidea</taxon>
        <taxon>Coccinellidae</taxon>
        <taxon>Epilachninae</taxon>
        <taxon>Epilachnini</taxon>
        <taxon>Henosepilachna</taxon>
    </lineage>
</organism>
<evidence type="ECO:0000313" key="2">
    <source>
        <dbReference type="Proteomes" id="UP001431783"/>
    </source>
</evidence>
<accession>A0AAW1U818</accession>
<proteinExistence type="predicted"/>
<evidence type="ECO:0000313" key="1">
    <source>
        <dbReference type="EMBL" id="KAK9876076.1"/>
    </source>
</evidence>
<sequence length="723" mass="84195">MFEILKNLTVLSTGCEIKNSIEFPVCCTLTHNLLDFMVAAVENGSHEGLSIKTRKVLEYLFCNIIKLVELLKEVRKKNCILIFNKLIILIEKSNIRKLVTDALSLTMLISEEMETSNCAKIKKAKHKYFEELVSSICNLSELESSKMRKHPQKRAFLHVICKGSVPNQQFYVLEAISKMLVKWKTNNLNSAVHTVILECLEILIAEPCFHSYTYTYAEEIIELSLQSFQSKIWPVKNAAIQLINVLISRFFGIQQSDSVRLRSFQEFCILFPKLSNKFYNILSEPILDERAIVILQYISSSEVLVNEHLEKQSTKQIESFLFLFENILVSNQSFITKFIPQAFVSLCPEKDYSYYLAKISNFIIKWFNNKPSNIIVNHLLLFKEFVTKINRSYSLSNSEVSNLNSVFHLNNFLRVKTAPYLDLMNIRCFQLSHNCYTCTCNLQLAIPMKEWYVANFIYNLCSFQITDQYSRIFNVLINEKKFNFLLDQFLHFSFDTVEDLQVLSEMANLILNQIFLLRYNVNVTLYKILIEAVLKITNNCEGKIISENNIPQSIEDFNLYESIAIQIILANGNPSNDKELCIRTFSTLTKLSNFGNFEIDMLSQILIVVQKNLNHIDKYVFMKLLLYQILSNCDNENIVVLVSRLGLKNVNLENSAEKILNLDFLYSYFHEKNEVVRFLESAILLIKKFEMNVKNCTFYLDTDNKLEEFKCIIRELIQEMMNF</sequence>
<dbReference type="Proteomes" id="UP001431783">
    <property type="component" value="Unassembled WGS sequence"/>
</dbReference>